<dbReference type="Pfam" id="PF09440">
    <property type="entry name" value="eIF3_N"/>
    <property type="match status" value="1"/>
</dbReference>
<evidence type="ECO:0000313" key="8">
    <source>
        <dbReference type="EMBL" id="MFH4982870.1"/>
    </source>
</evidence>
<accession>A0ABD6ETL3</accession>
<dbReference type="CDD" id="cd21378">
    <property type="entry name" value="eIF3E"/>
    <property type="match status" value="1"/>
</dbReference>
<dbReference type="HAMAP" id="MF_03004">
    <property type="entry name" value="eIF3e"/>
    <property type="match status" value="1"/>
</dbReference>
<protein>
    <recommendedName>
        <fullName evidence="5 6">Eukaryotic translation initiation factor 3 subunit E</fullName>
        <shortName evidence="5">eIF3e</shortName>
    </recommendedName>
    <alternativeName>
        <fullName evidence="5">Eukaryotic translation initiation factor 3 subunit 6</fullName>
    </alternativeName>
</protein>
<comment type="function">
    <text evidence="5">Component of the eukaryotic translation initiation factor 3 (eIF-3) complex, which is involved in protein synthesis of a specialized repertoire of mRNAs and, together with other initiation factors, stimulates binding of mRNA and methionyl-tRNAi to the 40S ribosome. The eIF-3 complex specifically targets and initiates translation of a subset of mRNAs involved in cell proliferation.</text>
</comment>
<comment type="subunit">
    <text evidence="4">Component of the eukaryotic translation initiation factor 3 (eIF-3) complex. The eIF-3 complex interacts with pix. Interacts with mxt.</text>
</comment>
<keyword evidence="1 5" id="KW-0963">Cytoplasm</keyword>
<reference evidence="8 9" key="1">
    <citation type="submission" date="2024-08" db="EMBL/GenBank/DDBJ databases">
        <title>Gnathostoma spinigerum genome.</title>
        <authorList>
            <person name="Gonzalez-Bertolin B."/>
            <person name="Monzon S."/>
            <person name="Zaballos A."/>
            <person name="Jimenez P."/>
            <person name="Dekumyoy P."/>
            <person name="Varona S."/>
            <person name="Cuesta I."/>
            <person name="Sumanam S."/>
            <person name="Adisakwattana P."/>
            <person name="Gasser R.B."/>
            <person name="Hernandez-Gonzalez A."/>
            <person name="Young N.D."/>
            <person name="Perteguer M.J."/>
        </authorList>
    </citation>
    <scope>NUCLEOTIDE SEQUENCE [LARGE SCALE GENOMIC DNA]</scope>
    <source>
        <strain evidence="8">AL3</strain>
        <tissue evidence="8">Liver</tissue>
    </source>
</reference>
<dbReference type="GO" id="GO:0001732">
    <property type="term" value="P:formation of cytoplasmic translation initiation complex"/>
    <property type="evidence" value="ECO:0007669"/>
    <property type="project" value="UniProtKB-UniRule"/>
</dbReference>
<organism evidence="8 9">
    <name type="scientific">Gnathostoma spinigerum</name>
    <dbReference type="NCBI Taxonomy" id="75299"/>
    <lineage>
        <taxon>Eukaryota</taxon>
        <taxon>Metazoa</taxon>
        <taxon>Ecdysozoa</taxon>
        <taxon>Nematoda</taxon>
        <taxon>Chromadorea</taxon>
        <taxon>Rhabditida</taxon>
        <taxon>Spirurina</taxon>
        <taxon>Gnathostomatomorpha</taxon>
        <taxon>Gnathostomatoidea</taxon>
        <taxon>Gnathostomatidae</taxon>
        <taxon>Gnathostoma</taxon>
    </lineage>
</organism>
<dbReference type="InterPro" id="IPR019010">
    <property type="entry name" value="eIF3e_N"/>
</dbReference>
<gene>
    <name evidence="8" type="ORF">AB6A40_009579</name>
</gene>
<sequence>MAEYDLTKRMARFLDLHLVIPLLEFIEPRGIYDKDSLIEMHRKVLQNTNMMDSIVETYRPGEVPKELEQRKSEILSQRERLKAKVDPVVEILELDAVKEMMDATRDREGNSRILEYITANHGFTEEMLDTLFRYAKFQYECGNYSAASLCLYYYRNLVPQHMANYLNALYGKLAAEILLQEWTHAKDDLTKLRAYIDSNPFDTELELVQQRAWLMHWALFVYFNYPKGRDEIIEMCLNQQPYLNTLQVACPHLLRYLAVAVVTSKNKQKNSLKDLIKVIDIERHNYQDPVTDFLTCLYIKYDFDEAQKKLRQCDEVLSNDFFLTACLEDFRESARLLIFEMFCRIHECISIEMLAERLNMQEVEAERWIVDLIRNYRIEGAKIDSKLGQVVMGAKSTSIHEQVMENTKRLTFRSQQIAIQLEKLKIDKKGAWKAELA</sequence>
<evidence type="ECO:0000256" key="1">
    <source>
        <dbReference type="ARBA" id="ARBA00022490"/>
    </source>
</evidence>
<feature type="domain" description="PCI" evidence="7">
    <location>
        <begin position="221"/>
        <end position="396"/>
    </location>
</feature>
<dbReference type="Proteomes" id="UP001608902">
    <property type="component" value="Unassembled WGS sequence"/>
</dbReference>
<dbReference type="AlphaFoldDB" id="A0ABD6ETL3"/>
<dbReference type="InterPro" id="IPR016650">
    <property type="entry name" value="eIF3e"/>
</dbReference>
<dbReference type="EMBL" id="JBGFUD010010322">
    <property type="protein sequence ID" value="MFH4982870.1"/>
    <property type="molecule type" value="Genomic_DNA"/>
</dbReference>
<dbReference type="GO" id="GO:0003743">
    <property type="term" value="F:translation initiation factor activity"/>
    <property type="evidence" value="ECO:0007669"/>
    <property type="project" value="UniProtKB-UniRule"/>
</dbReference>
<evidence type="ECO:0000256" key="3">
    <source>
        <dbReference type="ARBA" id="ARBA00022917"/>
    </source>
</evidence>
<comment type="similarity">
    <text evidence="5 6">Belongs to the eIF-3 subunit E family.</text>
</comment>
<dbReference type="SMART" id="SM01186">
    <property type="entry name" value="eIF3_N"/>
    <property type="match status" value="1"/>
</dbReference>
<comment type="subcellular location">
    <subcellularLocation>
        <location evidence="5 6">Cytoplasm</location>
    </subcellularLocation>
</comment>
<evidence type="ECO:0000256" key="5">
    <source>
        <dbReference type="HAMAP-Rule" id="MF_03004"/>
    </source>
</evidence>
<evidence type="ECO:0000256" key="6">
    <source>
        <dbReference type="PIRNR" id="PIRNR016255"/>
    </source>
</evidence>
<dbReference type="GO" id="GO:0033290">
    <property type="term" value="C:eukaryotic 48S preinitiation complex"/>
    <property type="evidence" value="ECO:0007669"/>
    <property type="project" value="UniProtKB-UniRule"/>
</dbReference>
<name>A0ABD6ETL3_9BILA</name>
<dbReference type="GO" id="GO:0071540">
    <property type="term" value="C:eukaryotic translation initiation factor 3 complex, eIF3e"/>
    <property type="evidence" value="ECO:0007669"/>
    <property type="project" value="UniProtKB-UniRule"/>
</dbReference>
<dbReference type="PROSITE" id="PS50250">
    <property type="entry name" value="PCI"/>
    <property type="match status" value="1"/>
</dbReference>
<dbReference type="PANTHER" id="PTHR10317">
    <property type="entry name" value="EUKARYOTIC TRANSLATION INITIATION FACTOR 3 SUBUNIT E"/>
    <property type="match status" value="1"/>
</dbReference>
<comment type="caution">
    <text evidence="8">The sequence shown here is derived from an EMBL/GenBank/DDBJ whole genome shotgun (WGS) entry which is preliminary data.</text>
</comment>
<dbReference type="Pfam" id="PF01399">
    <property type="entry name" value="PCI"/>
    <property type="match status" value="1"/>
</dbReference>
<dbReference type="SUPFAM" id="SSF46785">
    <property type="entry name" value="Winged helix' DNA-binding domain"/>
    <property type="match status" value="1"/>
</dbReference>
<dbReference type="PIRSF" id="PIRSF016255">
    <property type="entry name" value="eIF3e_su6"/>
    <property type="match status" value="1"/>
</dbReference>
<dbReference type="InterPro" id="IPR036390">
    <property type="entry name" value="WH_DNA-bd_sf"/>
</dbReference>
<keyword evidence="9" id="KW-1185">Reference proteome</keyword>
<keyword evidence="3 5" id="KW-0648">Protein biosynthesis</keyword>
<dbReference type="InterPro" id="IPR000717">
    <property type="entry name" value="PCI_dom"/>
</dbReference>
<proteinExistence type="inferred from homology"/>
<keyword evidence="2 5" id="KW-0396">Initiation factor</keyword>
<evidence type="ECO:0000256" key="4">
    <source>
        <dbReference type="ARBA" id="ARBA00047068"/>
    </source>
</evidence>
<evidence type="ECO:0000256" key="2">
    <source>
        <dbReference type="ARBA" id="ARBA00022540"/>
    </source>
</evidence>
<dbReference type="SMART" id="SM00088">
    <property type="entry name" value="PINT"/>
    <property type="match status" value="1"/>
</dbReference>
<evidence type="ECO:0000313" key="9">
    <source>
        <dbReference type="Proteomes" id="UP001608902"/>
    </source>
</evidence>
<dbReference type="GO" id="GO:0016282">
    <property type="term" value="C:eukaryotic 43S preinitiation complex"/>
    <property type="evidence" value="ECO:0007669"/>
    <property type="project" value="UniProtKB-UniRule"/>
</dbReference>
<evidence type="ECO:0000259" key="7">
    <source>
        <dbReference type="PROSITE" id="PS50250"/>
    </source>
</evidence>